<evidence type="ECO:0000313" key="1">
    <source>
        <dbReference type="EMBL" id="PQA60912.1"/>
    </source>
</evidence>
<protein>
    <submittedName>
        <fullName evidence="1">Glycosyl hydrolase</fullName>
    </submittedName>
</protein>
<keyword evidence="2" id="KW-1185">Reference proteome</keyword>
<comment type="caution">
    <text evidence="1">The sequence shown here is derived from an EMBL/GenBank/DDBJ whole genome shotgun (WGS) entry which is preliminary data.</text>
</comment>
<dbReference type="GO" id="GO:0016787">
    <property type="term" value="F:hydrolase activity"/>
    <property type="evidence" value="ECO:0007669"/>
    <property type="project" value="UniProtKB-KW"/>
</dbReference>
<dbReference type="EMBL" id="PTRA01000001">
    <property type="protein sequence ID" value="PQA60912.1"/>
    <property type="molecule type" value="Genomic_DNA"/>
</dbReference>
<name>A0A2S7ITA9_9BACT</name>
<reference evidence="2" key="1">
    <citation type="submission" date="2018-02" db="EMBL/GenBank/DDBJ databases">
        <title>Genome sequencing of Solimonas sp. HR-BB.</title>
        <authorList>
            <person name="Lee Y."/>
            <person name="Jeon C.O."/>
        </authorList>
    </citation>
    <scope>NUCLEOTIDE SEQUENCE [LARGE SCALE GENOMIC DNA]</scope>
    <source>
        <strain evidence="2">HR-U</strain>
    </source>
</reference>
<gene>
    <name evidence="1" type="ORF">C5O19_15260</name>
</gene>
<organism evidence="1 2">
    <name type="scientific">Siphonobacter curvatus</name>
    <dbReference type="NCBI Taxonomy" id="2094562"/>
    <lineage>
        <taxon>Bacteria</taxon>
        <taxon>Pseudomonadati</taxon>
        <taxon>Bacteroidota</taxon>
        <taxon>Cytophagia</taxon>
        <taxon>Cytophagales</taxon>
        <taxon>Cytophagaceae</taxon>
        <taxon>Siphonobacter</taxon>
    </lineage>
</organism>
<sequence length="389" mass="45122">MSFIVWEVAHVLKLNRRKKYLAFSSRTPHTVIEEGIIQRTSDPESLLHELEETSADWLFCLITPSLEYWCVSQREKHQLYHKTAGATQAKVVSTFDEEIKSLYITQANVILIASGGCIFRSNNQGISFQRVLQLSSPISWFLFNNGIAELPSGELFIGEYGSIWQQTRWQSLAYFYHSKDQGLTWQQIRSLHERGVNKHVHVLKYSTLLQSLIMTDGDNHKKLWINSSLSCYDQLNRFKRNQGWKMVTHLHLFKGGYTSMLDGSKRMFLGSDYMGGTNFLVSTTDGKRYQSLIIPDPYRRCPIMNMTYLKTATHTEIWASLFCGIGRSTKCLIMYTDDDGLNWHKFLEYDGSRYAIHLISHTEAQTGYLYLSVTSTEWSTYRVYKIRRS</sequence>
<dbReference type="InterPro" id="IPR015943">
    <property type="entry name" value="WD40/YVTN_repeat-like_dom_sf"/>
</dbReference>
<evidence type="ECO:0000313" key="2">
    <source>
        <dbReference type="Proteomes" id="UP000239590"/>
    </source>
</evidence>
<keyword evidence="1" id="KW-0378">Hydrolase</keyword>
<dbReference type="RefSeq" id="WP_104713711.1">
    <property type="nucleotide sequence ID" value="NZ_PTRA01000001.1"/>
</dbReference>
<dbReference type="SUPFAM" id="SSF110296">
    <property type="entry name" value="Oligoxyloglucan reducing end-specific cellobiohydrolase"/>
    <property type="match status" value="1"/>
</dbReference>
<dbReference type="Gene3D" id="2.130.10.10">
    <property type="entry name" value="YVTN repeat-like/Quinoprotein amine dehydrogenase"/>
    <property type="match status" value="1"/>
</dbReference>
<dbReference type="Proteomes" id="UP000239590">
    <property type="component" value="Unassembled WGS sequence"/>
</dbReference>
<accession>A0A2S7ITA9</accession>
<dbReference type="AlphaFoldDB" id="A0A2S7ITA9"/>
<proteinExistence type="predicted"/>
<dbReference type="OrthoDB" id="1274791at2"/>